<dbReference type="GO" id="GO:0016671">
    <property type="term" value="F:oxidoreductase activity, acting on a sulfur group of donors, disulfide as acceptor"/>
    <property type="evidence" value="ECO:0007669"/>
    <property type="project" value="InterPro"/>
</dbReference>
<evidence type="ECO:0000256" key="4">
    <source>
        <dbReference type="ARBA" id="ARBA00022729"/>
    </source>
</evidence>
<evidence type="ECO:0000259" key="8">
    <source>
        <dbReference type="PROSITE" id="PS51110"/>
    </source>
</evidence>
<protein>
    <recommendedName>
        <fullName evidence="8">Saposin A-type domain-containing protein</fullName>
    </recommendedName>
</protein>
<dbReference type="InterPro" id="IPR003119">
    <property type="entry name" value="SAP_A"/>
</dbReference>
<dbReference type="PANTHER" id="PTHR13234:SF8">
    <property type="entry name" value="GAMMA-INTERFERON-INDUCIBLE LYSOSOMAL THIOL REDUCTASE"/>
    <property type="match status" value="1"/>
</dbReference>
<reference evidence="9" key="1">
    <citation type="submission" date="2021-01" db="UniProtKB">
        <authorList>
            <consortium name="EnsemblMetazoa"/>
        </authorList>
    </citation>
    <scope>IDENTIFICATION</scope>
</reference>
<evidence type="ECO:0000313" key="9">
    <source>
        <dbReference type="EnsemblMetazoa" id="CLYHEMP012120.1"/>
    </source>
</evidence>
<feature type="chain" id="PRO_5029649834" description="Saposin A-type domain-containing protein" evidence="7">
    <location>
        <begin position="18"/>
        <end position="261"/>
    </location>
</feature>
<dbReference type="InterPro" id="IPR004911">
    <property type="entry name" value="Interferon-induced_GILT"/>
</dbReference>
<keyword evidence="5" id="KW-1015">Disulfide bond</keyword>
<evidence type="ECO:0000256" key="2">
    <source>
        <dbReference type="ARBA" id="ARBA00005679"/>
    </source>
</evidence>
<proteinExistence type="inferred from homology"/>
<dbReference type="GO" id="GO:0005576">
    <property type="term" value="C:extracellular region"/>
    <property type="evidence" value="ECO:0007669"/>
    <property type="project" value="UniProtKB-SubCell"/>
</dbReference>
<evidence type="ECO:0000256" key="7">
    <source>
        <dbReference type="SAM" id="SignalP"/>
    </source>
</evidence>
<dbReference type="PANTHER" id="PTHR13234">
    <property type="entry name" value="GAMMA-INTERFERON INDUCIBLE LYSOSOMAL THIOL REDUCTASE GILT"/>
    <property type="match status" value="1"/>
</dbReference>
<accession>A0A7M5VHB8</accession>
<feature type="domain" description="Saposin A-type" evidence="8">
    <location>
        <begin position="20"/>
        <end position="60"/>
    </location>
</feature>
<dbReference type="OrthoDB" id="958254at2759"/>
<keyword evidence="10" id="KW-1185">Reference proteome</keyword>
<evidence type="ECO:0000256" key="3">
    <source>
        <dbReference type="ARBA" id="ARBA00022525"/>
    </source>
</evidence>
<feature type="signal peptide" evidence="7">
    <location>
        <begin position="1"/>
        <end position="17"/>
    </location>
</feature>
<dbReference type="SMART" id="SM00162">
    <property type="entry name" value="SAPA"/>
    <property type="match status" value="1"/>
</dbReference>
<evidence type="ECO:0000256" key="6">
    <source>
        <dbReference type="ARBA" id="ARBA00023180"/>
    </source>
</evidence>
<dbReference type="RefSeq" id="XP_066929428.1">
    <property type="nucleotide sequence ID" value="XM_067073327.1"/>
</dbReference>
<dbReference type="Pfam" id="PF02199">
    <property type="entry name" value="SapA"/>
    <property type="match status" value="1"/>
</dbReference>
<dbReference type="Pfam" id="PF03227">
    <property type="entry name" value="GILT"/>
    <property type="match status" value="1"/>
</dbReference>
<evidence type="ECO:0000313" key="10">
    <source>
        <dbReference type="Proteomes" id="UP000594262"/>
    </source>
</evidence>
<name>A0A7M5VHB8_9CNID</name>
<keyword evidence="4 7" id="KW-0732">Signal</keyword>
<sequence>MISVAVKIFCLVAVACALPRHHESNPCSQGAEYWCQNEKTAAECGVLEFCKLTHSNEMAATDAKPIQIDLYYEAFCGGCRKFILEQLYPTYQKLYTTGIFKINLYPYGNAHESQKGDKWVFDCQHGEEECQMNLIETCALHLLSHPDQFMPYINCVENKPSIANAQKCAHDLKVDWEPISKCFNGSEGNFLEHQVAQKTEALVPKHTYVPWIVADGHHDETMQVYIQTGLQYWLCEHYKGTKPKECDQAMKNEKICYKDRV</sequence>
<comment type="subcellular location">
    <subcellularLocation>
        <location evidence="1">Secreted</location>
    </subcellularLocation>
</comment>
<dbReference type="AlphaFoldDB" id="A0A7M5VHB8"/>
<dbReference type="EnsemblMetazoa" id="CLYHEMT012120.1">
    <property type="protein sequence ID" value="CLYHEMP012120.1"/>
    <property type="gene ID" value="CLYHEMG012120"/>
</dbReference>
<dbReference type="GeneID" id="136816982"/>
<evidence type="ECO:0000256" key="1">
    <source>
        <dbReference type="ARBA" id="ARBA00004613"/>
    </source>
</evidence>
<keyword evidence="6" id="KW-0325">Glycoprotein</keyword>
<comment type="similarity">
    <text evidence="2">Belongs to the GILT family.</text>
</comment>
<organism evidence="9 10">
    <name type="scientific">Clytia hemisphaerica</name>
    <dbReference type="NCBI Taxonomy" id="252671"/>
    <lineage>
        <taxon>Eukaryota</taxon>
        <taxon>Metazoa</taxon>
        <taxon>Cnidaria</taxon>
        <taxon>Hydrozoa</taxon>
        <taxon>Hydroidolina</taxon>
        <taxon>Leptothecata</taxon>
        <taxon>Obeliida</taxon>
        <taxon>Clytiidae</taxon>
        <taxon>Clytia</taxon>
    </lineage>
</organism>
<dbReference type="PROSITE" id="PS51110">
    <property type="entry name" value="SAP_A"/>
    <property type="match status" value="1"/>
</dbReference>
<keyword evidence="3" id="KW-0964">Secreted</keyword>
<dbReference type="Proteomes" id="UP000594262">
    <property type="component" value="Unplaced"/>
</dbReference>
<evidence type="ECO:0000256" key="5">
    <source>
        <dbReference type="ARBA" id="ARBA00023157"/>
    </source>
</evidence>